<protein>
    <submittedName>
        <fullName evidence="7">Transporter</fullName>
    </submittedName>
</protein>
<feature type="transmembrane region" description="Helical" evidence="6">
    <location>
        <begin position="85"/>
        <end position="103"/>
    </location>
</feature>
<keyword evidence="3 6" id="KW-0812">Transmembrane</keyword>
<dbReference type="InterPro" id="IPR037272">
    <property type="entry name" value="SNS_sf"/>
</dbReference>
<feature type="transmembrane region" description="Helical" evidence="6">
    <location>
        <begin position="12"/>
        <end position="31"/>
    </location>
</feature>
<proteinExistence type="predicted"/>
<dbReference type="Proteomes" id="UP001348817">
    <property type="component" value="Plasmid pFA1"/>
</dbReference>
<keyword evidence="8" id="KW-1185">Reference proteome</keyword>
<organism evidence="7 8">
    <name type="scientific">Fulvitalea axinellae</name>
    <dbReference type="NCBI Taxonomy" id="1182444"/>
    <lineage>
        <taxon>Bacteria</taxon>
        <taxon>Pseudomonadati</taxon>
        <taxon>Bacteroidota</taxon>
        <taxon>Cytophagia</taxon>
        <taxon>Cytophagales</taxon>
        <taxon>Persicobacteraceae</taxon>
        <taxon>Fulvitalea</taxon>
    </lineage>
</organism>
<evidence type="ECO:0000256" key="1">
    <source>
        <dbReference type="ARBA" id="ARBA00004141"/>
    </source>
</evidence>
<dbReference type="PANTHER" id="PTHR42948">
    <property type="entry name" value="TRANSPORTER"/>
    <property type="match status" value="1"/>
</dbReference>
<dbReference type="NCBIfam" id="NF037979">
    <property type="entry name" value="Na_transp"/>
    <property type="match status" value="1"/>
</dbReference>
<feature type="transmembrane region" description="Helical" evidence="6">
    <location>
        <begin position="341"/>
        <end position="364"/>
    </location>
</feature>
<evidence type="ECO:0000256" key="5">
    <source>
        <dbReference type="ARBA" id="ARBA00023136"/>
    </source>
</evidence>
<dbReference type="KEGG" id="fax:FUAX_39030"/>
<dbReference type="Pfam" id="PF00209">
    <property type="entry name" value="SNF"/>
    <property type="match status" value="2"/>
</dbReference>
<evidence type="ECO:0000313" key="7">
    <source>
        <dbReference type="EMBL" id="BDD11471.1"/>
    </source>
</evidence>
<dbReference type="PROSITE" id="PS50267">
    <property type="entry name" value="NA_NEUROTRAN_SYMP_3"/>
    <property type="match status" value="1"/>
</dbReference>
<feature type="transmembrane region" description="Helical" evidence="6">
    <location>
        <begin position="175"/>
        <end position="195"/>
    </location>
</feature>
<reference evidence="7 8" key="1">
    <citation type="submission" date="2021-12" db="EMBL/GenBank/DDBJ databases">
        <title>Genome sequencing of bacteria with rrn-lacking chromosome and rrn-plasmid.</title>
        <authorList>
            <person name="Anda M."/>
            <person name="Iwasaki W."/>
        </authorList>
    </citation>
    <scope>NUCLEOTIDE SEQUENCE [LARGE SCALE GENOMIC DNA]</scope>
    <source>
        <strain evidence="7 8">DSM 100852</strain>
        <plasmid evidence="7 8">pFA1</plasmid>
    </source>
</reference>
<geneLocation type="plasmid" evidence="7 8">
    <name>pFA1</name>
</geneLocation>
<evidence type="ECO:0000256" key="6">
    <source>
        <dbReference type="SAM" id="Phobius"/>
    </source>
</evidence>
<feature type="transmembrane region" description="Helical" evidence="6">
    <location>
        <begin position="43"/>
        <end position="64"/>
    </location>
</feature>
<accession>A0AAU9DE33</accession>
<keyword evidence="4 6" id="KW-1133">Transmembrane helix</keyword>
<dbReference type="PRINTS" id="PR00176">
    <property type="entry name" value="NANEUSMPORT"/>
</dbReference>
<feature type="transmembrane region" description="Helical" evidence="6">
    <location>
        <begin position="301"/>
        <end position="329"/>
    </location>
</feature>
<dbReference type="CDD" id="cd10336">
    <property type="entry name" value="SLC6sbd_Tyt1-Like"/>
    <property type="match status" value="1"/>
</dbReference>
<dbReference type="SUPFAM" id="SSF161070">
    <property type="entry name" value="SNF-like"/>
    <property type="match status" value="1"/>
</dbReference>
<evidence type="ECO:0000256" key="4">
    <source>
        <dbReference type="ARBA" id="ARBA00022989"/>
    </source>
</evidence>
<dbReference type="InterPro" id="IPR047218">
    <property type="entry name" value="YocR/YhdH-like"/>
</dbReference>
<dbReference type="AlphaFoldDB" id="A0AAU9DE33"/>
<feature type="transmembrane region" description="Helical" evidence="6">
    <location>
        <begin position="384"/>
        <end position="401"/>
    </location>
</feature>
<comment type="subcellular location">
    <subcellularLocation>
        <location evidence="1">Membrane</location>
        <topology evidence="1">Multi-pass membrane protein</topology>
    </subcellularLocation>
</comment>
<feature type="transmembrane region" description="Helical" evidence="6">
    <location>
        <begin position="422"/>
        <end position="441"/>
    </location>
</feature>
<dbReference type="InterPro" id="IPR000175">
    <property type="entry name" value="Na/ntran_symport"/>
</dbReference>
<evidence type="ECO:0000256" key="3">
    <source>
        <dbReference type="ARBA" id="ARBA00022692"/>
    </source>
</evidence>
<dbReference type="PANTHER" id="PTHR42948:SF1">
    <property type="entry name" value="TRANSPORTER"/>
    <property type="match status" value="1"/>
</dbReference>
<dbReference type="EMBL" id="AP025315">
    <property type="protein sequence ID" value="BDD11471.1"/>
    <property type="molecule type" value="Genomic_DNA"/>
</dbReference>
<keyword evidence="5 6" id="KW-0472">Membrane</keyword>
<feature type="transmembrane region" description="Helical" evidence="6">
    <location>
        <begin position="258"/>
        <end position="277"/>
    </location>
</feature>
<keyword evidence="7" id="KW-0614">Plasmid</keyword>
<gene>
    <name evidence="7" type="ORF">FUAX_39030</name>
</gene>
<evidence type="ECO:0000256" key="2">
    <source>
        <dbReference type="ARBA" id="ARBA00022448"/>
    </source>
</evidence>
<evidence type="ECO:0000313" key="8">
    <source>
        <dbReference type="Proteomes" id="UP001348817"/>
    </source>
</evidence>
<dbReference type="GO" id="GO:0016020">
    <property type="term" value="C:membrane"/>
    <property type="evidence" value="ECO:0007669"/>
    <property type="project" value="UniProtKB-SubCell"/>
</dbReference>
<sequence>MKNRDGFSSKMGVIAAAAGSAIGLGNIWKFPYVTGTNGGSAFIILYLVAVVLVGLPAMLSAFIIGRATHRNAVGALKDLAPGSKWHWVGQMGILGAFLLLAFYSTVGGWTLEYIYASAAGELSGLDTESLKTFNSQFIADSTLSIFWQAIFIIATGWIVFFGVQKGIERYSKILMPMLFVIIIVLDIRALTLDGASKGIEFLFNPDFSKIDRNVILNAMGQAFFSLSVGLGTMVIYGSYIKKSENLGGIASQISVADTLIALLAGVAIFPAVFAYNIDPGAGPGLIFVALPNIFSQMPGGYFFSLIFFILLGVAALTSSISILETLVAYCVEEFKLKRKSAVFTMMSLLVIAGIPCTLSFGPWADHTVFGKTVFDLFDFTVSNLILPLGGLALLVFCGWIMKTETVKNEFTSFGKYGDALFPMFYFLVRFFAPIAMVLVFLNQLGVFAKI</sequence>
<dbReference type="RefSeq" id="WP_338394965.1">
    <property type="nucleotide sequence ID" value="NZ_AP025315.1"/>
</dbReference>
<keyword evidence="2" id="KW-0813">Transport</keyword>
<feature type="transmembrane region" description="Helical" evidence="6">
    <location>
        <begin position="145"/>
        <end position="163"/>
    </location>
</feature>
<feature type="transmembrane region" description="Helical" evidence="6">
    <location>
        <begin position="215"/>
        <end position="237"/>
    </location>
</feature>
<name>A0AAU9DE33_9BACT</name>